<keyword evidence="3" id="KW-1185">Reference proteome</keyword>
<reference evidence="2 3" key="1">
    <citation type="journal article" date="2019" name="Int. J. Syst. Evol. Microbiol.">
        <title>The Global Catalogue of Microorganisms (GCM) 10K type strain sequencing project: providing services to taxonomists for standard genome sequencing and annotation.</title>
        <authorList>
            <consortium name="The Broad Institute Genomics Platform"/>
            <consortium name="The Broad Institute Genome Sequencing Center for Infectious Disease"/>
            <person name="Wu L."/>
            <person name="Ma J."/>
        </authorList>
    </citation>
    <scope>NUCLEOTIDE SEQUENCE [LARGE SCALE GENOMIC DNA]</scope>
    <source>
        <strain evidence="2 3">XZYJ18</strain>
    </source>
</reference>
<organism evidence="2 3">
    <name type="scientific">Halorussus aquaticus</name>
    <dbReference type="NCBI Taxonomy" id="2953748"/>
    <lineage>
        <taxon>Archaea</taxon>
        <taxon>Methanobacteriati</taxon>
        <taxon>Methanobacteriota</taxon>
        <taxon>Stenosarchaea group</taxon>
        <taxon>Halobacteria</taxon>
        <taxon>Halobacteriales</taxon>
        <taxon>Haladaptataceae</taxon>
        <taxon>Halorussus</taxon>
    </lineage>
</organism>
<sequence>MHRFHLYHGSMAIIGAAFGSKALLSSAADGVDVPVALMTFGGGGMVVVSMYNVLTSDPEATSIPAYAVFAVVLGAVFSVLGVVLVALA</sequence>
<keyword evidence="1" id="KW-0812">Transmembrane</keyword>
<feature type="transmembrane region" description="Helical" evidence="1">
    <location>
        <begin position="63"/>
        <end position="87"/>
    </location>
</feature>
<evidence type="ECO:0000313" key="3">
    <source>
        <dbReference type="Proteomes" id="UP001595945"/>
    </source>
</evidence>
<evidence type="ECO:0000256" key="1">
    <source>
        <dbReference type="SAM" id="Phobius"/>
    </source>
</evidence>
<dbReference type="EMBL" id="JBHSHT010000001">
    <property type="protein sequence ID" value="MFC4823238.1"/>
    <property type="molecule type" value="Genomic_DNA"/>
</dbReference>
<proteinExistence type="predicted"/>
<name>A0ABD5PY31_9EURY</name>
<feature type="transmembrane region" description="Helical" evidence="1">
    <location>
        <begin position="6"/>
        <end position="24"/>
    </location>
</feature>
<gene>
    <name evidence="2" type="ORF">ACFO9K_03075</name>
</gene>
<keyword evidence="1" id="KW-1133">Transmembrane helix</keyword>
<dbReference type="RefSeq" id="WP_254267277.1">
    <property type="nucleotide sequence ID" value="NZ_CP100400.1"/>
</dbReference>
<dbReference type="AlphaFoldDB" id="A0ABD5PY31"/>
<protein>
    <submittedName>
        <fullName evidence="2">Uncharacterized protein</fullName>
    </submittedName>
</protein>
<dbReference type="GeneID" id="73045715"/>
<comment type="caution">
    <text evidence="2">The sequence shown here is derived from an EMBL/GenBank/DDBJ whole genome shotgun (WGS) entry which is preliminary data.</text>
</comment>
<keyword evidence="1" id="KW-0472">Membrane</keyword>
<accession>A0ABD5PY31</accession>
<evidence type="ECO:0000313" key="2">
    <source>
        <dbReference type="EMBL" id="MFC4823238.1"/>
    </source>
</evidence>
<feature type="transmembrane region" description="Helical" evidence="1">
    <location>
        <begin position="31"/>
        <end position="51"/>
    </location>
</feature>
<dbReference type="Proteomes" id="UP001595945">
    <property type="component" value="Unassembled WGS sequence"/>
</dbReference>